<gene>
    <name evidence="4" type="ORF">IAA48_01755</name>
</gene>
<dbReference type="PROSITE" id="PS51736">
    <property type="entry name" value="RECOMBINASES_3"/>
    <property type="match status" value="1"/>
</dbReference>
<dbReference type="CDD" id="cd00338">
    <property type="entry name" value="Ser_Recombinase"/>
    <property type="match status" value="1"/>
</dbReference>
<dbReference type="AlphaFoldDB" id="A0A9D1UG41"/>
<evidence type="ECO:0000259" key="3">
    <source>
        <dbReference type="PROSITE" id="PS51737"/>
    </source>
</evidence>
<keyword evidence="1" id="KW-0175">Coiled coil</keyword>
<dbReference type="Gene3D" id="3.90.1750.20">
    <property type="entry name" value="Putative Large Serine Recombinase, Chain B, Domain 2"/>
    <property type="match status" value="1"/>
</dbReference>
<evidence type="ECO:0000259" key="2">
    <source>
        <dbReference type="PROSITE" id="PS51736"/>
    </source>
</evidence>
<dbReference type="InterPro" id="IPR038109">
    <property type="entry name" value="DNA_bind_recomb_sf"/>
</dbReference>
<feature type="domain" description="Resolvase/invertase-type recombinase catalytic" evidence="2">
    <location>
        <begin position="2"/>
        <end position="146"/>
    </location>
</feature>
<dbReference type="GO" id="GO:0003677">
    <property type="term" value="F:DNA binding"/>
    <property type="evidence" value="ECO:0007669"/>
    <property type="project" value="InterPro"/>
</dbReference>
<organism evidence="4 5">
    <name type="scientific">Candidatus Eubacterium faecipullorum</name>
    <dbReference type="NCBI Taxonomy" id="2838571"/>
    <lineage>
        <taxon>Bacteria</taxon>
        <taxon>Bacillati</taxon>
        <taxon>Bacillota</taxon>
        <taxon>Clostridia</taxon>
        <taxon>Eubacteriales</taxon>
        <taxon>Eubacteriaceae</taxon>
        <taxon>Eubacterium</taxon>
    </lineage>
</organism>
<evidence type="ECO:0000256" key="1">
    <source>
        <dbReference type="SAM" id="Coils"/>
    </source>
</evidence>
<evidence type="ECO:0000313" key="4">
    <source>
        <dbReference type="EMBL" id="HIW85200.1"/>
    </source>
</evidence>
<sequence length="503" mass="57872">MNAVIYARYSSDNQREESIEGQLRECREYAEHNGMTIVGSYIDRALSAKTADRPEFQRMIKDSAKGLFEIVLVWKLDRFSRDRYDSAHYKHILKKNGVKVVSAKEHISDGPEGIILESMLEGYAEFYSAELSEKIHRGQKENALKGKNNGGGVPLGYLLDKQTQKLVIDPETAPLVTEIFERYAEGATVRSIVEDFNKRGLKTKKGKPFNINSFCGLLKNRKYIGEYRYQDIVIPGGVPAIVPEDLFYRVQQRMEKNKRAPAHSKAKESEFLLTTKLFCGKCERMMVGESGKSHTGAMHYYYKCGNAKRKKGCNKKAVKKDWIERAIVRLTMERVLNEEKINRIIDALLAMQEREDVTIPALRRQLAETEKGIENMLNAIQQGIFTASTKQRLEELEKQKEELSLSMTTAELQKPKLTREYMEHWFSQFRYGDPNDREFQKRLIDTFVNAIFVYDDKLVLTYNYQHGTQTITLKEVEDFLGSDLVGLSPPKNSTRLLVCAVFY</sequence>
<dbReference type="PANTHER" id="PTHR30461:SF23">
    <property type="entry name" value="DNA RECOMBINASE-RELATED"/>
    <property type="match status" value="1"/>
</dbReference>
<dbReference type="Gene3D" id="3.40.50.1390">
    <property type="entry name" value="Resolvase, N-terminal catalytic domain"/>
    <property type="match status" value="1"/>
</dbReference>
<dbReference type="Pfam" id="PF13408">
    <property type="entry name" value="Zn_ribbon_recom"/>
    <property type="match status" value="1"/>
</dbReference>
<dbReference type="Pfam" id="PF07508">
    <property type="entry name" value="Recombinase"/>
    <property type="match status" value="1"/>
</dbReference>
<dbReference type="GO" id="GO:0000150">
    <property type="term" value="F:DNA strand exchange activity"/>
    <property type="evidence" value="ECO:0007669"/>
    <property type="project" value="InterPro"/>
</dbReference>
<proteinExistence type="predicted"/>
<comment type="caution">
    <text evidence="4">The sequence shown here is derived from an EMBL/GenBank/DDBJ whole genome shotgun (WGS) entry which is preliminary data.</text>
</comment>
<dbReference type="InterPro" id="IPR006119">
    <property type="entry name" value="Resolv_N"/>
</dbReference>
<dbReference type="InterPro" id="IPR025827">
    <property type="entry name" value="Zn_ribbon_recom_dom"/>
</dbReference>
<accession>A0A9D1UG41</accession>
<dbReference type="InterPro" id="IPR050639">
    <property type="entry name" value="SSR_resolvase"/>
</dbReference>
<feature type="domain" description="Recombinase" evidence="3">
    <location>
        <begin position="154"/>
        <end position="260"/>
    </location>
</feature>
<dbReference type="Proteomes" id="UP000824205">
    <property type="component" value="Unassembled WGS sequence"/>
</dbReference>
<dbReference type="SMART" id="SM00857">
    <property type="entry name" value="Resolvase"/>
    <property type="match status" value="1"/>
</dbReference>
<dbReference type="EMBL" id="DXGE01000009">
    <property type="protein sequence ID" value="HIW85200.1"/>
    <property type="molecule type" value="Genomic_DNA"/>
</dbReference>
<dbReference type="InterPro" id="IPR036162">
    <property type="entry name" value="Resolvase-like_N_sf"/>
</dbReference>
<dbReference type="Pfam" id="PF00239">
    <property type="entry name" value="Resolvase"/>
    <property type="match status" value="1"/>
</dbReference>
<name>A0A9D1UG41_9FIRM</name>
<protein>
    <submittedName>
        <fullName evidence="4">Recombinase family protein</fullName>
    </submittedName>
</protein>
<reference evidence="4" key="1">
    <citation type="journal article" date="2021" name="PeerJ">
        <title>Extensive microbial diversity within the chicken gut microbiome revealed by metagenomics and culture.</title>
        <authorList>
            <person name="Gilroy R."/>
            <person name="Ravi A."/>
            <person name="Getino M."/>
            <person name="Pursley I."/>
            <person name="Horton D.L."/>
            <person name="Alikhan N.F."/>
            <person name="Baker D."/>
            <person name="Gharbi K."/>
            <person name="Hall N."/>
            <person name="Watson M."/>
            <person name="Adriaenssens E.M."/>
            <person name="Foster-Nyarko E."/>
            <person name="Jarju S."/>
            <person name="Secka A."/>
            <person name="Antonio M."/>
            <person name="Oren A."/>
            <person name="Chaudhuri R.R."/>
            <person name="La Ragione R."/>
            <person name="Hildebrand F."/>
            <person name="Pallen M.J."/>
        </authorList>
    </citation>
    <scope>NUCLEOTIDE SEQUENCE</scope>
    <source>
        <strain evidence="4">421</strain>
    </source>
</reference>
<dbReference type="InterPro" id="IPR011109">
    <property type="entry name" value="DNA_bind_recombinase_dom"/>
</dbReference>
<reference evidence="4" key="2">
    <citation type="submission" date="2021-04" db="EMBL/GenBank/DDBJ databases">
        <authorList>
            <person name="Gilroy R."/>
        </authorList>
    </citation>
    <scope>NUCLEOTIDE SEQUENCE</scope>
    <source>
        <strain evidence="4">421</strain>
    </source>
</reference>
<dbReference type="PANTHER" id="PTHR30461">
    <property type="entry name" value="DNA-INVERTASE FROM LAMBDOID PROPHAGE"/>
    <property type="match status" value="1"/>
</dbReference>
<feature type="coiled-coil region" evidence="1">
    <location>
        <begin position="386"/>
        <end position="413"/>
    </location>
</feature>
<evidence type="ECO:0000313" key="5">
    <source>
        <dbReference type="Proteomes" id="UP000824205"/>
    </source>
</evidence>
<dbReference type="SUPFAM" id="SSF53041">
    <property type="entry name" value="Resolvase-like"/>
    <property type="match status" value="1"/>
</dbReference>
<dbReference type="PROSITE" id="PS51737">
    <property type="entry name" value="RECOMBINASE_DNA_BIND"/>
    <property type="match status" value="1"/>
</dbReference>